<dbReference type="Proteomes" id="UP000281564">
    <property type="component" value="Unassembled WGS sequence"/>
</dbReference>
<dbReference type="RefSeq" id="WP_120082646.1">
    <property type="nucleotide sequence ID" value="NZ_QMDW01000001.1"/>
</dbReference>
<accession>A0A3A6Q3P4</accession>
<dbReference type="InterPro" id="IPR058417">
    <property type="entry name" value="DUF8104"/>
</dbReference>
<dbReference type="Pfam" id="PF26406">
    <property type="entry name" value="DUF8104"/>
    <property type="match status" value="1"/>
</dbReference>
<protein>
    <submittedName>
        <fullName evidence="2">Uncharacterized protein</fullName>
    </submittedName>
</protein>
<sequence length="140" mass="17481">MEYRNYWEDLDLSSQGFSVEEFLQEEQQDEQERLEQELERIEDLLKERREIHSETVEELESKLDWYIERLEDLYHGFGGVQEDKKRELKSTIDEFYSELRRERRDQWRDRIELEMELREVEQSLEEVRDEESLWELIDSL</sequence>
<keyword evidence="1" id="KW-0175">Coiled coil</keyword>
<dbReference type="OrthoDB" id="350919at2157"/>
<evidence type="ECO:0000256" key="1">
    <source>
        <dbReference type="SAM" id="Coils"/>
    </source>
</evidence>
<reference evidence="2 3" key="1">
    <citation type="submission" date="2018-06" db="EMBL/GenBank/DDBJ databases">
        <title>Halonotius sp. F13-13 a new haloarchaeeon isolated from a solar saltern from Isla Cristina, Huelva, Spain.</title>
        <authorList>
            <person name="Duran-Viseras A."/>
            <person name="Sanchez-Porro C."/>
            <person name="Ventosa A."/>
        </authorList>
    </citation>
    <scope>NUCLEOTIDE SEQUENCE [LARGE SCALE GENOMIC DNA]</scope>
    <source>
        <strain evidence="2 3">CECT 7525</strain>
    </source>
</reference>
<feature type="coiled-coil region" evidence="1">
    <location>
        <begin position="19"/>
        <end position="130"/>
    </location>
</feature>
<dbReference type="AlphaFoldDB" id="A0A3A6Q3P4"/>
<name>A0A3A6Q3P4_9EURY</name>
<organism evidence="2 3">
    <name type="scientific">Halonotius pteroides</name>
    <dbReference type="NCBI Taxonomy" id="268735"/>
    <lineage>
        <taxon>Archaea</taxon>
        <taxon>Methanobacteriati</taxon>
        <taxon>Methanobacteriota</taxon>
        <taxon>Stenosarchaea group</taxon>
        <taxon>Halobacteria</taxon>
        <taxon>Halobacteriales</taxon>
        <taxon>Haloferacaceae</taxon>
        <taxon>Halonotius</taxon>
    </lineage>
</organism>
<evidence type="ECO:0000313" key="2">
    <source>
        <dbReference type="EMBL" id="RJX51891.1"/>
    </source>
</evidence>
<dbReference type="EMBL" id="QMDW01000001">
    <property type="protein sequence ID" value="RJX51891.1"/>
    <property type="molecule type" value="Genomic_DNA"/>
</dbReference>
<gene>
    <name evidence="2" type="ORF">DP106_00840</name>
</gene>
<keyword evidence="3" id="KW-1185">Reference proteome</keyword>
<comment type="caution">
    <text evidence="2">The sequence shown here is derived from an EMBL/GenBank/DDBJ whole genome shotgun (WGS) entry which is preliminary data.</text>
</comment>
<evidence type="ECO:0000313" key="3">
    <source>
        <dbReference type="Proteomes" id="UP000281564"/>
    </source>
</evidence>
<proteinExistence type="predicted"/>